<name>A0A7J5ZXL6_AMEME</name>
<comment type="subcellular location">
    <subcellularLocation>
        <location evidence="1">Membrane</location>
        <topology evidence="1">Single-pass membrane protein</topology>
    </subcellularLocation>
</comment>
<dbReference type="GO" id="GO:0004896">
    <property type="term" value="F:cytokine receptor activity"/>
    <property type="evidence" value="ECO:0007669"/>
    <property type="project" value="TreeGrafter"/>
</dbReference>
<evidence type="ECO:0000256" key="4">
    <source>
        <dbReference type="ARBA" id="ARBA00022989"/>
    </source>
</evidence>
<reference evidence="8 9" key="1">
    <citation type="submission" date="2020-02" db="EMBL/GenBank/DDBJ databases">
        <title>A chromosome-scale genome assembly of the black bullhead catfish (Ameiurus melas).</title>
        <authorList>
            <person name="Wen M."/>
            <person name="Zham M."/>
            <person name="Cabau C."/>
            <person name="Klopp C."/>
            <person name="Donnadieu C."/>
            <person name="Roques C."/>
            <person name="Bouchez O."/>
            <person name="Lampietro C."/>
            <person name="Jouanno E."/>
            <person name="Herpin A."/>
            <person name="Louis A."/>
            <person name="Berthelot C."/>
            <person name="Parey E."/>
            <person name="Roest-Crollius H."/>
            <person name="Braasch I."/>
            <person name="Postlethwait J."/>
            <person name="Robinson-Rechavi M."/>
            <person name="Echchiki A."/>
            <person name="Begum T."/>
            <person name="Montfort J."/>
            <person name="Schartl M."/>
            <person name="Bobe J."/>
            <person name="Guiguen Y."/>
        </authorList>
    </citation>
    <scope>NUCLEOTIDE SEQUENCE [LARGE SCALE GENOMIC DNA]</scope>
    <source>
        <strain evidence="8">M_S1</strain>
        <tissue evidence="8">Blood</tissue>
    </source>
</reference>
<dbReference type="InterPro" id="IPR036116">
    <property type="entry name" value="FN3_sf"/>
</dbReference>
<sequence length="599" mass="67658">MKMLGSPQSCLQRSCTYKGHLQMQMRLCDMEMDLLRLQMEEKKDHLEIILFYLLPNTTPIGMAALILTLQLVLLLTFGFTESSEDPTRAEPHLDLQCLNNFLTEMMCLLTSQSTLENCSGYSLNVSHQDKTLTCDFKQLNNSECKCIVQQKSGFVLGENYKVKMLRWNSLLFTKNVSTTESIKPKKPVIVSVNQTQNGNIHIVCNSIYRTEEKILSEHLILELTYYIEGSRGSEKTETLALNQWEYELVGRNLESTSNYIVRARVKSNLNSRFSDYSDPYKFTTPSSPKDLLKIIIPIVCVILIICIFTIYYSYNKILTEWWDKIPTPKIATSFVKQVPNLLSFQNEFSSVHLDSSKLVHSGEKTWPAPSLVDVGCENSHSSLGKDGTSAEVIYGQTGNESLEENSSENIMHWELVKEAQSAFHRQMPMSKKYYKNLKSDSDDCNVQRESQNSSGFSNKFYMMSDSDKFPKPATHFISDLNVSENVFPALAKNLEPVKLADFEDGPCTGCSLSENTSPTQFTSSTNDIDLVPGYQSVSENASCEPAIIPAEDGYKDIHSLLQNSGEQQCFTTETELKHLCGPTLNTSQGIQIDCSYHRV</sequence>
<dbReference type="GO" id="GO:0009897">
    <property type="term" value="C:external side of plasma membrane"/>
    <property type="evidence" value="ECO:0007669"/>
    <property type="project" value="TreeGrafter"/>
</dbReference>
<evidence type="ECO:0008006" key="10">
    <source>
        <dbReference type="Google" id="ProtNLM"/>
    </source>
</evidence>
<dbReference type="GO" id="GO:0016064">
    <property type="term" value="P:immunoglobulin mediated immune response"/>
    <property type="evidence" value="ECO:0007669"/>
    <property type="project" value="TreeGrafter"/>
</dbReference>
<dbReference type="PANTHER" id="PTHR23037">
    <property type="entry name" value="CYTOKINE RECEPTOR"/>
    <property type="match status" value="1"/>
</dbReference>
<keyword evidence="4 7" id="KW-1133">Transmembrane helix</keyword>
<dbReference type="InterPro" id="IPR013783">
    <property type="entry name" value="Ig-like_fold"/>
</dbReference>
<dbReference type="EMBL" id="JAAGNN010000023">
    <property type="protein sequence ID" value="KAF4073998.1"/>
    <property type="molecule type" value="Genomic_DNA"/>
</dbReference>
<feature type="transmembrane region" description="Helical" evidence="7">
    <location>
        <begin position="60"/>
        <end position="79"/>
    </location>
</feature>
<keyword evidence="5 7" id="KW-0472">Membrane</keyword>
<gene>
    <name evidence="8" type="ORF">AMELA_G00249620</name>
</gene>
<evidence type="ECO:0000256" key="2">
    <source>
        <dbReference type="ARBA" id="ARBA00022692"/>
    </source>
</evidence>
<protein>
    <recommendedName>
        <fullName evidence="10">Interleukin-4 receptor alpha chain</fullName>
    </recommendedName>
</protein>
<dbReference type="AlphaFoldDB" id="A0A7J5ZXL6"/>
<keyword evidence="3" id="KW-0732">Signal</keyword>
<keyword evidence="9" id="KW-1185">Reference proteome</keyword>
<evidence type="ECO:0000256" key="6">
    <source>
        <dbReference type="ARBA" id="ARBA00023170"/>
    </source>
</evidence>
<evidence type="ECO:0000313" key="8">
    <source>
        <dbReference type="EMBL" id="KAF4073998.1"/>
    </source>
</evidence>
<comment type="caution">
    <text evidence="8">The sequence shown here is derived from an EMBL/GenBank/DDBJ whole genome shotgun (WGS) entry which is preliminary data.</text>
</comment>
<dbReference type="PANTHER" id="PTHR23037:SF42">
    <property type="entry name" value="CYTOKINE RECEPTOR COMMON SUBUNIT GAMMA ISOFORM X1-RELATED"/>
    <property type="match status" value="1"/>
</dbReference>
<keyword evidence="2 7" id="KW-0812">Transmembrane</keyword>
<evidence type="ECO:0000256" key="3">
    <source>
        <dbReference type="ARBA" id="ARBA00022729"/>
    </source>
</evidence>
<keyword evidence="6" id="KW-0675">Receptor</keyword>
<evidence type="ECO:0000313" key="9">
    <source>
        <dbReference type="Proteomes" id="UP000593565"/>
    </source>
</evidence>
<feature type="transmembrane region" description="Helical" evidence="7">
    <location>
        <begin position="291"/>
        <end position="314"/>
    </location>
</feature>
<evidence type="ECO:0000256" key="1">
    <source>
        <dbReference type="ARBA" id="ARBA00004167"/>
    </source>
</evidence>
<dbReference type="SUPFAM" id="SSF49265">
    <property type="entry name" value="Fibronectin type III"/>
    <property type="match status" value="1"/>
</dbReference>
<evidence type="ECO:0000256" key="7">
    <source>
        <dbReference type="SAM" id="Phobius"/>
    </source>
</evidence>
<dbReference type="Gene3D" id="2.60.40.10">
    <property type="entry name" value="Immunoglobulins"/>
    <property type="match status" value="2"/>
</dbReference>
<organism evidence="8 9">
    <name type="scientific">Ameiurus melas</name>
    <name type="common">Black bullhead</name>
    <name type="synonym">Silurus melas</name>
    <dbReference type="NCBI Taxonomy" id="219545"/>
    <lineage>
        <taxon>Eukaryota</taxon>
        <taxon>Metazoa</taxon>
        <taxon>Chordata</taxon>
        <taxon>Craniata</taxon>
        <taxon>Vertebrata</taxon>
        <taxon>Euteleostomi</taxon>
        <taxon>Actinopterygii</taxon>
        <taxon>Neopterygii</taxon>
        <taxon>Teleostei</taxon>
        <taxon>Ostariophysi</taxon>
        <taxon>Siluriformes</taxon>
        <taxon>Ictaluridae</taxon>
        <taxon>Ameiurus</taxon>
    </lineage>
</organism>
<evidence type="ECO:0000256" key="5">
    <source>
        <dbReference type="ARBA" id="ARBA00023136"/>
    </source>
</evidence>
<dbReference type="Proteomes" id="UP000593565">
    <property type="component" value="Unassembled WGS sequence"/>
</dbReference>
<proteinExistence type="predicted"/>
<accession>A0A7J5ZXL6</accession>